<accession>A0A6J4H6L3</accession>
<sequence length="82" mass="9438">MSDHNRPSRYRAYLLRCWEERGRQETEPPLWRFSLEDPHTGRRHGFATLEAVVEALQQALAAGGEPTIDPSRSAMTQTKEED</sequence>
<evidence type="ECO:0000313" key="2">
    <source>
        <dbReference type="EMBL" id="CAA9215380.1"/>
    </source>
</evidence>
<protein>
    <submittedName>
        <fullName evidence="2">Uncharacterized protein</fullName>
    </submittedName>
</protein>
<gene>
    <name evidence="2" type="ORF">AVDCRST_MAG26-289</name>
</gene>
<organism evidence="2">
    <name type="scientific">uncultured Chloroflexia bacterium</name>
    <dbReference type="NCBI Taxonomy" id="1672391"/>
    <lineage>
        <taxon>Bacteria</taxon>
        <taxon>Bacillati</taxon>
        <taxon>Chloroflexota</taxon>
        <taxon>Chloroflexia</taxon>
        <taxon>environmental samples</taxon>
    </lineage>
</organism>
<feature type="region of interest" description="Disordered" evidence="1">
    <location>
        <begin position="62"/>
        <end position="82"/>
    </location>
</feature>
<dbReference type="AlphaFoldDB" id="A0A6J4H6L3"/>
<evidence type="ECO:0000256" key="1">
    <source>
        <dbReference type="SAM" id="MobiDB-lite"/>
    </source>
</evidence>
<reference evidence="2" key="1">
    <citation type="submission" date="2020-02" db="EMBL/GenBank/DDBJ databases">
        <authorList>
            <person name="Meier V. D."/>
        </authorList>
    </citation>
    <scope>NUCLEOTIDE SEQUENCE</scope>
    <source>
        <strain evidence="2">AVDCRST_MAG26</strain>
    </source>
</reference>
<proteinExistence type="predicted"/>
<dbReference type="EMBL" id="CADCTK010000068">
    <property type="protein sequence ID" value="CAA9215380.1"/>
    <property type="molecule type" value="Genomic_DNA"/>
</dbReference>
<feature type="compositionally biased region" description="Polar residues" evidence="1">
    <location>
        <begin position="73"/>
        <end position="82"/>
    </location>
</feature>
<name>A0A6J4H6L3_9CHLR</name>